<name>A0A2I8VLJ3_9EURY</name>
<dbReference type="Proteomes" id="UP000236584">
    <property type="component" value="Chromosome"/>
</dbReference>
<evidence type="ECO:0000256" key="1">
    <source>
        <dbReference type="SAM" id="MobiDB-lite"/>
    </source>
</evidence>
<dbReference type="Gene3D" id="2.60.40.10">
    <property type="entry name" value="Immunoglobulins"/>
    <property type="match status" value="1"/>
</dbReference>
<keyword evidence="2" id="KW-0812">Transmembrane</keyword>
<evidence type="ECO:0000313" key="3">
    <source>
        <dbReference type="EMBL" id="AUV82796.1"/>
    </source>
</evidence>
<dbReference type="EMBL" id="CP026309">
    <property type="protein sequence ID" value="AUV82796.1"/>
    <property type="molecule type" value="Genomic_DNA"/>
</dbReference>
<feature type="transmembrane region" description="Helical" evidence="2">
    <location>
        <begin position="152"/>
        <end position="172"/>
    </location>
</feature>
<feature type="compositionally biased region" description="Acidic residues" evidence="1">
    <location>
        <begin position="1"/>
        <end position="10"/>
    </location>
</feature>
<protein>
    <recommendedName>
        <fullName evidence="5">CARDB domain-containing protein</fullName>
    </recommendedName>
</protein>
<reference evidence="3 4" key="1">
    <citation type="submission" date="2018-01" db="EMBL/GenBank/DDBJ databases">
        <title>Complete genome sequence of Salinigranum rubrum GX10T, an extremely halophilic archaeon isolated from a marine solar saltern.</title>
        <authorList>
            <person name="Han S."/>
        </authorList>
    </citation>
    <scope>NUCLEOTIDE SEQUENCE [LARGE SCALE GENOMIC DNA]</scope>
    <source>
        <strain evidence="3 4">GX10</strain>
    </source>
</reference>
<evidence type="ECO:0000256" key="2">
    <source>
        <dbReference type="SAM" id="Phobius"/>
    </source>
</evidence>
<organism evidence="3 4">
    <name type="scientific">Salinigranum rubrum</name>
    <dbReference type="NCBI Taxonomy" id="755307"/>
    <lineage>
        <taxon>Archaea</taxon>
        <taxon>Methanobacteriati</taxon>
        <taxon>Methanobacteriota</taxon>
        <taxon>Stenosarchaea group</taxon>
        <taxon>Halobacteria</taxon>
        <taxon>Halobacteriales</taxon>
        <taxon>Haloferacaceae</taxon>
        <taxon>Salinigranum</taxon>
    </lineage>
</organism>
<accession>A0A2I8VLJ3</accession>
<feature type="region of interest" description="Disordered" evidence="1">
    <location>
        <begin position="1"/>
        <end position="32"/>
    </location>
</feature>
<sequence length="175" mass="18113">MFDLFDEDGTETPTSAPTPTAASTPTPVQNSSTVVATVTNTSVTGNDTQVTDVTARPSRISTDEQVTIRVTVANPQSNADTDTVELELSGEVVNSREVTVPAGGETVVEFVYDVVQPGTYTARVDDQTATITVVESADSATPTAASTTSTQFPGLGVGVTLVAFTLAVLAALRRD</sequence>
<keyword evidence="2" id="KW-1133">Transmembrane helix</keyword>
<dbReference type="InterPro" id="IPR013783">
    <property type="entry name" value="Ig-like_fold"/>
</dbReference>
<proteinExistence type="predicted"/>
<keyword evidence="2" id="KW-0472">Membrane</keyword>
<evidence type="ECO:0008006" key="5">
    <source>
        <dbReference type="Google" id="ProtNLM"/>
    </source>
</evidence>
<feature type="compositionally biased region" description="Low complexity" evidence="1">
    <location>
        <begin position="12"/>
        <end position="32"/>
    </location>
</feature>
<keyword evidence="4" id="KW-1185">Reference proteome</keyword>
<evidence type="ECO:0000313" key="4">
    <source>
        <dbReference type="Proteomes" id="UP000236584"/>
    </source>
</evidence>
<dbReference type="AlphaFoldDB" id="A0A2I8VLJ3"/>
<gene>
    <name evidence="3" type="ORF">C2R22_15065</name>
</gene>
<dbReference type="KEGG" id="srub:C2R22_15065"/>